<evidence type="ECO:0000256" key="5">
    <source>
        <dbReference type="SAM" id="Phobius"/>
    </source>
</evidence>
<gene>
    <name evidence="6" type="ORF">SNAT2548_LOCUS19178</name>
</gene>
<proteinExistence type="predicted"/>
<evidence type="ECO:0000313" key="6">
    <source>
        <dbReference type="EMBL" id="CAE7358515.1"/>
    </source>
</evidence>
<feature type="transmembrane region" description="Helical" evidence="5">
    <location>
        <begin position="20"/>
        <end position="41"/>
    </location>
</feature>
<evidence type="ECO:0000256" key="2">
    <source>
        <dbReference type="ARBA" id="ARBA00022692"/>
    </source>
</evidence>
<dbReference type="EMBL" id="CAJNDS010002168">
    <property type="protein sequence ID" value="CAE7358515.1"/>
    <property type="molecule type" value="Genomic_DNA"/>
</dbReference>
<dbReference type="Proteomes" id="UP000604046">
    <property type="component" value="Unassembled WGS sequence"/>
</dbReference>
<feature type="transmembrane region" description="Helical" evidence="5">
    <location>
        <begin position="137"/>
        <end position="156"/>
    </location>
</feature>
<name>A0A812PXN7_9DINO</name>
<keyword evidence="7" id="KW-1185">Reference proteome</keyword>
<keyword evidence="4 5" id="KW-0472">Membrane</keyword>
<dbReference type="OrthoDB" id="446438at2759"/>
<evidence type="ECO:0000256" key="4">
    <source>
        <dbReference type="ARBA" id="ARBA00023136"/>
    </source>
</evidence>
<evidence type="ECO:0000313" key="7">
    <source>
        <dbReference type="Proteomes" id="UP000604046"/>
    </source>
</evidence>
<evidence type="ECO:0000256" key="1">
    <source>
        <dbReference type="ARBA" id="ARBA00004141"/>
    </source>
</evidence>
<dbReference type="Pfam" id="PF01925">
    <property type="entry name" value="TauE"/>
    <property type="match status" value="1"/>
</dbReference>
<dbReference type="InterPro" id="IPR002781">
    <property type="entry name" value="TM_pro_TauE-like"/>
</dbReference>
<comment type="subcellular location">
    <subcellularLocation>
        <location evidence="1">Membrane</location>
        <topology evidence="1">Multi-pass membrane protein</topology>
    </subcellularLocation>
</comment>
<protein>
    <submittedName>
        <fullName evidence="6">Uncharacterized protein</fullName>
    </submittedName>
</protein>
<keyword evidence="2 5" id="KW-0812">Transmembrane</keyword>
<accession>A0A812PXN7</accession>
<sequence>MSVDVMPTRMPCVDPPSGRLAFPASTHATIVSFLCLSGHLLLAAKQDLLLTLLNYFSGSATMQVLVADSSDVSKVYGRTNVLAVQFSTSTVLFLAVTKRARQLWRSLLLLSLPGAPGTALGFYILVQTGENLDILESIKTCLNLTFGLVALFKITVEFRAYAKARQASQVLHVAEVLDEDIDSALCRKMGWQFTLLGFFCGLMNGLMGLAGPLAMVHFSTALSNKRMTANTCYTLTQAFFMVTTVQPDVRDAQELSSHWRLALVIPLPSLAALLKVY</sequence>
<feature type="transmembrane region" description="Helical" evidence="5">
    <location>
        <begin position="103"/>
        <end position="125"/>
    </location>
</feature>
<comment type="caution">
    <text evidence="6">The sequence shown here is derived from an EMBL/GenBank/DDBJ whole genome shotgun (WGS) entry which is preliminary data.</text>
</comment>
<feature type="transmembrane region" description="Helical" evidence="5">
    <location>
        <begin position="193"/>
        <end position="218"/>
    </location>
</feature>
<organism evidence="6 7">
    <name type="scientific">Symbiodinium natans</name>
    <dbReference type="NCBI Taxonomy" id="878477"/>
    <lineage>
        <taxon>Eukaryota</taxon>
        <taxon>Sar</taxon>
        <taxon>Alveolata</taxon>
        <taxon>Dinophyceae</taxon>
        <taxon>Suessiales</taxon>
        <taxon>Symbiodiniaceae</taxon>
        <taxon>Symbiodinium</taxon>
    </lineage>
</organism>
<dbReference type="AlphaFoldDB" id="A0A812PXN7"/>
<keyword evidence="3 5" id="KW-1133">Transmembrane helix</keyword>
<reference evidence="6" key="1">
    <citation type="submission" date="2021-02" db="EMBL/GenBank/DDBJ databases">
        <authorList>
            <person name="Dougan E. K."/>
            <person name="Rhodes N."/>
            <person name="Thang M."/>
            <person name="Chan C."/>
        </authorList>
    </citation>
    <scope>NUCLEOTIDE SEQUENCE</scope>
</reference>
<dbReference type="GO" id="GO:0016020">
    <property type="term" value="C:membrane"/>
    <property type="evidence" value="ECO:0007669"/>
    <property type="project" value="UniProtKB-SubCell"/>
</dbReference>
<evidence type="ECO:0000256" key="3">
    <source>
        <dbReference type="ARBA" id="ARBA00022989"/>
    </source>
</evidence>